<reference evidence="2" key="1">
    <citation type="journal article" date="2021" name="Front. Microbiol.">
        <title>Genomic Analysis of the 1-Aminocyclopropane-1-Carboxylate Deaminase-Producing Pseudomonas thivervalensis SC5 Reveals Its Multifaceted Roles in Soil and in Beneficial Interactions With Plants.</title>
        <authorList>
            <person name="Nascimento F.X."/>
            <person name="Uron P."/>
            <person name="Glick B.R."/>
            <person name="Giachini A."/>
            <person name="Rossi M.J."/>
        </authorList>
    </citation>
    <scope>NUCLEOTIDE SEQUENCE [LARGE SCALE GENOMIC DNA]</scope>
    <source>
        <strain evidence="2">PLM3</strain>
    </source>
</reference>
<dbReference type="EMBL" id="CP022202">
    <property type="protein sequence ID" value="AXA58614.1"/>
    <property type="molecule type" value="Genomic_DNA"/>
</dbReference>
<dbReference type="Proteomes" id="UP000251666">
    <property type="component" value="Chromosome"/>
</dbReference>
<evidence type="ECO:0000313" key="2">
    <source>
        <dbReference type="Proteomes" id="UP000251666"/>
    </source>
</evidence>
<sequence length="133" mass="14751">MDRRIGGVDVQFLVKRVVADLSKLATDMSQCTKILCEESVPERYLEGRPFGLVADNLRFAEKKLREVGAPLGREKELNTLLRAVAKARSVAAMNDSLIRQRTIVPNVIESDIDLEGLKALTACNTQRLIDQVG</sequence>
<evidence type="ECO:0000313" key="1">
    <source>
        <dbReference type="EMBL" id="AXA58614.1"/>
    </source>
</evidence>
<dbReference type="RefSeq" id="WP_208666146.1">
    <property type="nucleotide sequence ID" value="NZ_CP022201.1"/>
</dbReference>
<dbReference type="AlphaFoldDB" id="A0A2Z4Z515"/>
<accession>A0A2Z4Z515</accession>
<keyword evidence="2" id="KW-1185">Reference proteome</keyword>
<organism evidence="1 2">
    <name type="scientific">Pseudomonas thivervalensis</name>
    <dbReference type="NCBI Taxonomy" id="86265"/>
    <lineage>
        <taxon>Bacteria</taxon>
        <taxon>Pseudomonadati</taxon>
        <taxon>Pseudomonadota</taxon>
        <taxon>Gammaproteobacteria</taxon>
        <taxon>Pseudomonadales</taxon>
        <taxon>Pseudomonadaceae</taxon>
        <taxon>Pseudomonas</taxon>
    </lineage>
</organism>
<dbReference type="KEGG" id="pthv:CE140_00505"/>
<gene>
    <name evidence="1" type="ORF">CEQ51_00505</name>
</gene>
<proteinExistence type="predicted"/>
<name>A0A2Z4Z515_9PSED</name>
<protein>
    <submittedName>
        <fullName evidence="1">Uncharacterized protein</fullName>
    </submittedName>
</protein>